<dbReference type="OrthoDB" id="3565018at2759"/>
<proteinExistence type="predicted"/>
<comment type="caution">
    <text evidence="1">The sequence shown here is derived from an EMBL/GenBank/DDBJ whole genome shotgun (WGS) entry which is preliminary data.</text>
</comment>
<evidence type="ECO:0000313" key="1">
    <source>
        <dbReference type="EMBL" id="KAH7123465.1"/>
    </source>
</evidence>
<dbReference type="EMBL" id="JAGMUU010000025">
    <property type="protein sequence ID" value="KAH7123465.1"/>
    <property type="molecule type" value="Genomic_DNA"/>
</dbReference>
<keyword evidence="2" id="KW-1185">Reference proteome</keyword>
<dbReference type="AlphaFoldDB" id="A0A9P9DML3"/>
<reference evidence="1" key="1">
    <citation type="journal article" date="2021" name="Nat. Commun.">
        <title>Genetic determinants of endophytism in the Arabidopsis root mycobiome.</title>
        <authorList>
            <person name="Mesny F."/>
            <person name="Miyauchi S."/>
            <person name="Thiergart T."/>
            <person name="Pickel B."/>
            <person name="Atanasova L."/>
            <person name="Karlsson M."/>
            <person name="Huettel B."/>
            <person name="Barry K.W."/>
            <person name="Haridas S."/>
            <person name="Chen C."/>
            <person name="Bauer D."/>
            <person name="Andreopoulos W."/>
            <person name="Pangilinan J."/>
            <person name="LaButti K."/>
            <person name="Riley R."/>
            <person name="Lipzen A."/>
            <person name="Clum A."/>
            <person name="Drula E."/>
            <person name="Henrissat B."/>
            <person name="Kohler A."/>
            <person name="Grigoriev I.V."/>
            <person name="Martin F.M."/>
            <person name="Hacquard S."/>
        </authorList>
    </citation>
    <scope>NUCLEOTIDE SEQUENCE</scope>
    <source>
        <strain evidence="1">MPI-CAGE-AT-0021</strain>
    </source>
</reference>
<dbReference type="Proteomes" id="UP000717696">
    <property type="component" value="Unassembled WGS sequence"/>
</dbReference>
<sequence>MLGRLQIGRIGAARVFHVEVNPSRLGLRNKFFADRWESIEHAPCMDHYVPSCDIRLDESSLDRRNPSWVQNLCANQNSDGLCDLIQRKQAAKKYWCCFISMNSLSSIILDVHPTSCHVSMRKAIKRVASDGTLVFTAAPNYGKIWQVNFPTQMQDVLCMYYTDGRAKMSASINPAPQTSKFKSFAILGEAGGLLDFSRQIDGQQRIRCVGNLANVEGISAVFIHMAKGAQDYKYNCVVPGRLLQHIATGWDRKVKGERICENLSGALENIDLDG</sequence>
<accession>A0A9P9DML3</accession>
<gene>
    <name evidence="1" type="ORF">B0J13DRAFT_531575</name>
</gene>
<evidence type="ECO:0000313" key="2">
    <source>
        <dbReference type="Proteomes" id="UP000717696"/>
    </source>
</evidence>
<name>A0A9P9DML3_9HYPO</name>
<protein>
    <submittedName>
        <fullName evidence="1">Uncharacterized protein</fullName>
    </submittedName>
</protein>
<organism evidence="1 2">
    <name type="scientific">Dactylonectria estremocensis</name>
    <dbReference type="NCBI Taxonomy" id="1079267"/>
    <lineage>
        <taxon>Eukaryota</taxon>
        <taxon>Fungi</taxon>
        <taxon>Dikarya</taxon>
        <taxon>Ascomycota</taxon>
        <taxon>Pezizomycotina</taxon>
        <taxon>Sordariomycetes</taxon>
        <taxon>Hypocreomycetidae</taxon>
        <taxon>Hypocreales</taxon>
        <taxon>Nectriaceae</taxon>
        <taxon>Dactylonectria</taxon>
    </lineage>
</organism>